<dbReference type="RefSeq" id="YP_009397876.1">
    <property type="nucleotide sequence ID" value="NC_035289.1"/>
</dbReference>
<accession>A0A1Z1MMI7</accession>
<reference evidence="1" key="1">
    <citation type="journal article" date="2017" name="J. Phycol.">
        <title>Analysis of chloroplast genomes and a supermatrix inform reclassification of the Rhodomelaceae (Rhodophyta).</title>
        <authorList>
            <person name="Diaz-Tapia P."/>
            <person name="Maggs C.A."/>
            <person name="West J.A."/>
            <person name="Verbruggen H."/>
        </authorList>
    </citation>
    <scope>NUCLEOTIDE SEQUENCE</scope>
    <source>
        <strain evidence="1">PD1151</strain>
    </source>
</reference>
<dbReference type="EMBL" id="MF101445">
    <property type="protein sequence ID" value="ARW67062.1"/>
    <property type="molecule type" value="Genomic_DNA"/>
</dbReference>
<gene>
    <name evidence="1" type="primary">petP</name>
</gene>
<evidence type="ECO:0000313" key="1">
    <source>
        <dbReference type="EMBL" id="ARW67062.1"/>
    </source>
</evidence>
<geneLocation type="chloroplast" evidence="1"/>
<name>A0A1Z1MMI7_9FLOR</name>
<dbReference type="AlphaFoldDB" id="A0A1Z1MMI7"/>
<organism evidence="1">
    <name type="scientific">Sonderella linearis</name>
    <dbReference type="NCBI Taxonomy" id="110477"/>
    <lineage>
        <taxon>Eukaryota</taxon>
        <taxon>Rhodophyta</taxon>
        <taxon>Florideophyceae</taxon>
        <taxon>Rhodymeniophycidae</taxon>
        <taxon>Ceramiales</taxon>
        <taxon>Rhodomelaceae</taxon>
        <taxon>Sonderella</taxon>
    </lineage>
</organism>
<keyword evidence="1" id="KW-0150">Chloroplast</keyword>
<protein>
    <submittedName>
        <fullName evidence="1">Cytochrome b6-f complex subunit PetP</fullName>
    </submittedName>
</protein>
<dbReference type="GeneID" id="33360310"/>
<keyword evidence="1" id="KW-0934">Plastid</keyword>
<proteinExistence type="predicted"/>
<sequence>MKKYLIKIEIIPKNLKKRIIKSSNYIFYLAGYKKIFNKYKVPILELNDHTRIWMLKKEIKTKI</sequence>